<organism evidence="3 4">
    <name type="scientific">Opisthorchis viverrini</name>
    <name type="common">Southeast Asian liver fluke</name>
    <dbReference type="NCBI Taxonomy" id="6198"/>
    <lineage>
        <taxon>Eukaryota</taxon>
        <taxon>Metazoa</taxon>
        <taxon>Spiralia</taxon>
        <taxon>Lophotrochozoa</taxon>
        <taxon>Platyhelminthes</taxon>
        <taxon>Trematoda</taxon>
        <taxon>Digenea</taxon>
        <taxon>Opisthorchiida</taxon>
        <taxon>Opisthorchiata</taxon>
        <taxon>Opisthorchiidae</taxon>
        <taxon>Opisthorchis</taxon>
    </lineage>
</organism>
<feature type="region of interest" description="Disordered" evidence="1">
    <location>
        <begin position="120"/>
        <end position="144"/>
    </location>
</feature>
<keyword evidence="4" id="KW-1185">Reference proteome</keyword>
<dbReference type="InterPro" id="IPR055148">
    <property type="entry name" value="ZW10_C_2"/>
</dbReference>
<dbReference type="EMBL" id="KL596653">
    <property type="protein sequence ID" value="KER30927.1"/>
    <property type="molecule type" value="Genomic_DNA"/>
</dbReference>
<dbReference type="InterPro" id="IPR046362">
    <property type="entry name" value="Zw10/DSL1_C_sf"/>
</dbReference>
<dbReference type="PANTHER" id="PTHR12205:SF0">
    <property type="entry name" value="CENTROMERE_KINETOCHORE PROTEIN ZW10 HOMOLOG"/>
    <property type="match status" value="1"/>
</dbReference>
<proteinExistence type="predicted"/>
<reference evidence="3 4" key="1">
    <citation type="submission" date="2013-11" db="EMBL/GenBank/DDBJ databases">
        <title>Opisthorchis viverrini - life in the bile duct.</title>
        <authorList>
            <person name="Young N.D."/>
            <person name="Nagarajan N."/>
            <person name="Lin S.J."/>
            <person name="Korhonen P.K."/>
            <person name="Jex A.R."/>
            <person name="Hall R.S."/>
            <person name="Safavi-Hemami H."/>
            <person name="Kaewkong W."/>
            <person name="Bertrand D."/>
            <person name="Gao S."/>
            <person name="Seet Q."/>
            <person name="Wongkham S."/>
            <person name="Teh B.T."/>
            <person name="Wongkham C."/>
            <person name="Intapan P.M."/>
            <person name="Maleewong W."/>
            <person name="Yang X."/>
            <person name="Hu M."/>
            <person name="Wang Z."/>
            <person name="Hofmann A."/>
            <person name="Sternberg P.W."/>
            <person name="Tan P."/>
            <person name="Wang J."/>
            <person name="Gasser R.B."/>
        </authorList>
    </citation>
    <scope>NUCLEOTIDE SEQUENCE [LARGE SCALE GENOMIC DNA]</scope>
</reference>
<dbReference type="KEGG" id="ovi:T265_13075"/>
<name>A0A074ZY63_OPIVI</name>
<dbReference type="GeneID" id="20327243"/>
<dbReference type="AlphaFoldDB" id="A0A074ZY63"/>
<dbReference type="GO" id="GO:0006888">
    <property type="term" value="P:endoplasmic reticulum to Golgi vesicle-mediated transport"/>
    <property type="evidence" value="ECO:0007669"/>
    <property type="project" value="TreeGrafter"/>
</dbReference>
<dbReference type="Pfam" id="PF22766">
    <property type="entry name" value="ZW10_C2"/>
    <property type="match status" value="1"/>
</dbReference>
<dbReference type="RefSeq" id="XP_009165354.1">
    <property type="nucleotide sequence ID" value="XM_009167090.1"/>
</dbReference>
<evidence type="ECO:0000313" key="3">
    <source>
        <dbReference type="EMBL" id="KER30927.1"/>
    </source>
</evidence>
<dbReference type="GO" id="GO:1990423">
    <property type="term" value="C:RZZ complex"/>
    <property type="evidence" value="ECO:0007669"/>
    <property type="project" value="TreeGrafter"/>
</dbReference>
<sequence>MTDWDKRVLTARAALCKVLQEHHAFIPKHSEIFQLAQEFESLKELVPTLTGSHSLSVDGDHTLSASVAHSEIVSTLKETLDMHANCVYLLEVHRAIDLLSTSVRQLCQCVSRSHLDLSDQEDDVRPVADGDPEGPATTSGLEEDLGGLGRMEQADCLDIDSDTYSLYTSEVVSALEEVEKLLSQPTKFNKDNTLVFQGFCLTLRDCKLLLRLQKFLLLVLQRTLHEHIDMLWRQCFVWRRYNQQTEEGNVATATSGLAELLNDLCVSTSTLPSTAEMYNLLRRPYDSEDCGKQFGPVKPSPIIASFTVYAMSDLLVQLFRLIDALNDSAARFNDLSKRLWELLFEPWLEKARCTSESSRQFMDWPRLCTHFYKADKRQVDDTDFTEDLDDIDRPVRLPAWRLSLVAPTYPDERTEDSLIQDSCRQLASAFQELHTYVFSPRSTVKDGEGPQTISSSFVRDSGYFDDRLVRRLIDGRFASVLPSAKKCRSAEFLAPATQAVYSLAVTGEETGFFTGSLNEDSQSNTSGFSVGTGGATLLVSWINDLSRLTEKRRTNEVLAQVRSLLSDPEQFHATCIVGTGSECTKRGETYLDESWDEQLDEEELNTYQRQAANRQKQTDSSTHPIPSLSQLLESAQNRKDLTRFVDLGHFHFPQCRVSKSVLTFLDQINAIINEAQTYLDVRAAHEDSESSRVGAKRANSFPLATTIVELVPRLLISYTSLIPCFFGPKLEKDLYLACLYHNNCMYLAHECFTLGEIRLYPMLQKVRSEWTGEDTDLLEQLAAVNTCVLVPHFRTTATNLLLRHLRGYRDQLVGQFKQTRGFRHNCSKLSVLLLTQFLVFLLYQDVGLAENRHAATQAVHECLDLLRSASDGLKPLPLTVYYRCMGVLCNTVCLELNSSLLQLIDMTTQDCEVLVNLINLVEAEISQHFSTCPDPDLMPQASADIKKMSLTVRRVPELARLRGILSVLTAPAMTVIDKVLWNDGHGALATEANLKVTELRNLIKAIYSSSSARDHLLSKLH</sequence>
<feature type="domain" description="ZW10 C-terminal helical" evidence="2">
    <location>
        <begin position="858"/>
        <end position="1020"/>
    </location>
</feature>
<dbReference type="PANTHER" id="PTHR12205">
    <property type="entry name" value="CENTROMERE/KINETOCHORE PROTEIN ZW10"/>
    <property type="match status" value="1"/>
</dbReference>
<dbReference type="CTD" id="20327243"/>
<dbReference type="Gene3D" id="1.10.357.150">
    <property type="match status" value="1"/>
</dbReference>
<evidence type="ECO:0000259" key="2">
    <source>
        <dbReference type="Pfam" id="PF22766"/>
    </source>
</evidence>
<evidence type="ECO:0000313" key="4">
    <source>
        <dbReference type="Proteomes" id="UP000054324"/>
    </source>
</evidence>
<dbReference type="GO" id="GO:0007094">
    <property type="term" value="P:mitotic spindle assembly checkpoint signaling"/>
    <property type="evidence" value="ECO:0007669"/>
    <property type="project" value="TreeGrafter"/>
</dbReference>
<protein>
    <recommendedName>
        <fullName evidence="2">ZW10 C-terminal helical domain-containing protein</fullName>
    </recommendedName>
</protein>
<dbReference type="GO" id="GO:0005737">
    <property type="term" value="C:cytoplasm"/>
    <property type="evidence" value="ECO:0007669"/>
    <property type="project" value="GOC"/>
</dbReference>
<dbReference type="Proteomes" id="UP000054324">
    <property type="component" value="Unassembled WGS sequence"/>
</dbReference>
<dbReference type="OrthoDB" id="534815at2759"/>
<gene>
    <name evidence="3" type="ORF">T265_13075</name>
</gene>
<evidence type="ECO:0000256" key="1">
    <source>
        <dbReference type="SAM" id="MobiDB-lite"/>
    </source>
</evidence>
<dbReference type="STRING" id="6198.A0A074ZY63"/>
<accession>A0A074ZY63</accession>